<evidence type="ECO:0000259" key="13">
    <source>
        <dbReference type="Pfam" id="PF13796"/>
    </source>
</evidence>
<feature type="transmembrane region" description="Helical" evidence="10">
    <location>
        <begin position="105"/>
        <end position="126"/>
    </location>
</feature>
<feature type="domain" description="Signal transduction histidine kinase subgroup 3 dimerisation and phosphoacceptor" evidence="12">
    <location>
        <begin position="206"/>
        <end position="274"/>
    </location>
</feature>
<dbReference type="GO" id="GO:0005524">
    <property type="term" value="F:ATP binding"/>
    <property type="evidence" value="ECO:0007669"/>
    <property type="project" value="UniProtKB-KW"/>
</dbReference>
<dbReference type="InterPro" id="IPR003594">
    <property type="entry name" value="HATPase_dom"/>
</dbReference>
<accession>A0A9W6QFH2</accession>
<comment type="caution">
    <text evidence="14">The sequence shown here is derived from an EMBL/GenBank/DDBJ whole genome shotgun (WGS) entry which is preliminary data.</text>
</comment>
<gene>
    <name evidence="14" type="ORF">Kpho02_63210</name>
</gene>
<evidence type="ECO:0000256" key="7">
    <source>
        <dbReference type="ARBA" id="ARBA00022840"/>
    </source>
</evidence>
<protein>
    <recommendedName>
        <fullName evidence="2">histidine kinase</fullName>
        <ecNumber evidence="2">2.7.13.3</ecNumber>
    </recommendedName>
</protein>
<dbReference type="Pfam" id="PF07730">
    <property type="entry name" value="HisKA_3"/>
    <property type="match status" value="1"/>
</dbReference>
<reference evidence="14" key="1">
    <citation type="submission" date="2023-02" db="EMBL/GenBank/DDBJ databases">
        <title>Kitasatospora phosalacinea NBRC 14627.</title>
        <authorList>
            <person name="Ichikawa N."/>
            <person name="Sato H."/>
            <person name="Tonouchi N."/>
        </authorList>
    </citation>
    <scope>NUCLEOTIDE SEQUENCE</scope>
    <source>
        <strain evidence="14">NBRC 14627</strain>
    </source>
</reference>
<dbReference type="Gene3D" id="1.20.5.1930">
    <property type="match status" value="1"/>
</dbReference>
<dbReference type="AlphaFoldDB" id="A0A9W6QFH2"/>
<keyword evidence="3" id="KW-0597">Phosphoprotein</keyword>
<proteinExistence type="predicted"/>
<dbReference type="PANTHER" id="PTHR24421:SF10">
    <property type="entry name" value="NITRATE_NITRITE SENSOR PROTEIN NARQ"/>
    <property type="match status" value="1"/>
</dbReference>
<dbReference type="EC" id="2.7.13.3" evidence="2"/>
<evidence type="ECO:0000313" key="15">
    <source>
        <dbReference type="Proteomes" id="UP001165041"/>
    </source>
</evidence>
<keyword evidence="10" id="KW-1133">Transmembrane helix</keyword>
<organism evidence="14 15">
    <name type="scientific">Kitasatospora phosalacinea</name>
    <dbReference type="NCBI Taxonomy" id="2065"/>
    <lineage>
        <taxon>Bacteria</taxon>
        <taxon>Bacillati</taxon>
        <taxon>Actinomycetota</taxon>
        <taxon>Actinomycetes</taxon>
        <taxon>Kitasatosporales</taxon>
        <taxon>Streptomycetaceae</taxon>
        <taxon>Kitasatospora</taxon>
    </lineage>
</organism>
<evidence type="ECO:0000259" key="12">
    <source>
        <dbReference type="Pfam" id="PF07730"/>
    </source>
</evidence>
<keyword evidence="4" id="KW-0808">Transferase</keyword>
<dbReference type="Proteomes" id="UP001165041">
    <property type="component" value="Unassembled WGS sequence"/>
</dbReference>
<dbReference type="GO" id="GO:0000155">
    <property type="term" value="F:phosphorelay sensor kinase activity"/>
    <property type="evidence" value="ECO:0007669"/>
    <property type="project" value="InterPro"/>
</dbReference>
<keyword evidence="10" id="KW-0812">Transmembrane</keyword>
<dbReference type="Pfam" id="PF02518">
    <property type="entry name" value="HATPase_c"/>
    <property type="match status" value="1"/>
</dbReference>
<keyword evidence="8" id="KW-0902">Two-component regulatory system</keyword>
<comment type="catalytic activity">
    <reaction evidence="1">
        <text>ATP + protein L-histidine = ADP + protein N-phospho-L-histidine.</text>
        <dbReference type="EC" id="2.7.13.3"/>
    </reaction>
</comment>
<evidence type="ECO:0000256" key="4">
    <source>
        <dbReference type="ARBA" id="ARBA00022679"/>
    </source>
</evidence>
<evidence type="ECO:0000256" key="8">
    <source>
        <dbReference type="ARBA" id="ARBA00023012"/>
    </source>
</evidence>
<feature type="transmembrane region" description="Helical" evidence="10">
    <location>
        <begin position="33"/>
        <end position="53"/>
    </location>
</feature>
<feature type="region of interest" description="Disordered" evidence="9">
    <location>
        <begin position="398"/>
        <end position="418"/>
    </location>
</feature>
<dbReference type="InterPro" id="IPR025828">
    <property type="entry name" value="Put_sensor_dom"/>
</dbReference>
<dbReference type="GO" id="GO:0016020">
    <property type="term" value="C:membrane"/>
    <property type="evidence" value="ECO:0007669"/>
    <property type="project" value="InterPro"/>
</dbReference>
<dbReference type="GO" id="GO:0046983">
    <property type="term" value="F:protein dimerization activity"/>
    <property type="evidence" value="ECO:0007669"/>
    <property type="project" value="InterPro"/>
</dbReference>
<evidence type="ECO:0000256" key="6">
    <source>
        <dbReference type="ARBA" id="ARBA00022777"/>
    </source>
</evidence>
<dbReference type="InterPro" id="IPR036890">
    <property type="entry name" value="HATPase_C_sf"/>
</dbReference>
<sequence length="418" mass="43398">MRPGEWGFAVAGLVPALLGGAYAWAALYVGVLLSLTVVGLPVVAAALTGARALGRPHRWLAGRLLGAQVPDPGPVVRAPGAVGALRAALTDVVAWRTLGYLLLRLPLGLLGAALVLLPIGCLWLLGFPLWLRLLEDGPHPAGAFDLLGPLLGLAVLAAVPPAVRLLAGAERRLARHLLGPARAQQRVRDLEAARHTLLSTGSDRLRRLERDLHDGTQARLVAVAITLSLADDVLADPHPDPARLRALVDRARHQTDDTIAELRVLTRGLRPTGLDGGLAEALPALAAGCAVPVTLRLDLPRRPDEAVEQTLWYCAAELLTNVTRHSAARSAELTLEPVAVGTAGAVDTAGGRRELIRLTVRDDGRGGAAPDPGAAADAAAGSGLAGLAERLAAVDGRLRVDSPPGGPTTVTAELPARL</sequence>
<keyword evidence="6 14" id="KW-0418">Kinase</keyword>
<evidence type="ECO:0000256" key="2">
    <source>
        <dbReference type="ARBA" id="ARBA00012438"/>
    </source>
</evidence>
<evidence type="ECO:0000256" key="9">
    <source>
        <dbReference type="SAM" id="MobiDB-lite"/>
    </source>
</evidence>
<dbReference type="InterPro" id="IPR050482">
    <property type="entry name" value="Sensor_HK_TwoCompSys"/>
</dbReference>
<name>A0A9W6QFH2_9ACTN</name>
<evidence type="ECO:0000256" key="5">
    <source>
        <dbReference type="ARBA" id="ARBA00022741"/>
    </source>
</evidence>
<dbReference type="PANTHER" id="PTHR24421">
    <property type="entry name" value="NITRATE/NITRITE SENSOR PROTEIN NARX-RELATED"/>
    <property type="match status" value="1"/>
</dbReference>
<dbReference type="Gene3D" id="3.30.565.10">
    <property type="entry name" value="Histidine kinase-like ATPase, C-terminal domain"/>
    <property type="match status" value="1"/>
</dbReference>
<evidence type="ECO:0000256" key="1">
    <source>
        <dbReference type="ARBA" id="ARBA00000085"/>
    </source>
</evidence>
<keyword evidence="10" id="KW-0472">Membrane</keyword>
<dbReference type="InterPro" id="IPR011712">
    <property type="entry name" value="Sig_transdc_His_kin_sub3_dim/P"/>
</dbReference>
<keyword evidence="7" id="KW-0067">ATP-binding</keyword>
<feature type="domain" description="Histidine kinase/HSP90-like ATPase" evidence="11">
    <location>
        <begin position="309"/>
        <end position="417"/>
    </location>
</feature>
<evidence type="ECO:0000256" key="3">
    <source>
        <dbReference type="ARBA" id="ARBA00022553"/>
    </source>
</evidence>
<dbReference type="Pfam" id="PF13796">
    <property type="entry name" value="Sensor"/>
    <property type="match status" value="1"/>
</dbReference>
<evidence type="ECO:0000259" key="11">
    <source>
        <dbReference type="Pfam" id="PF02518"/>
    </source>
</evidence>
<evidence type="ECO:0000313" key="14">
    <source>
        <dbReference type="EMBL" id="GLW74023.1"/>
    </source>
</evidence>
<dbReference type="EMBL" id="BSSA01000030">
    <property type="protein sequence ID" value="GLW74023.1"/>
    <property type="molecule type" value="Genomic_DNA"/>
</dbReference>
<feature type="transmembrane region" description="Helical" evidence="10">
    <location>
        <begin position="146"/>
        <end position="167"/>
    </location>
</feature>
<evidence type="ECO:0000256" key="10">
    <source>
        <dbReference type="SAM" id="Phobius"/>
    </source>
</evidence>
<keyword evidence="5" id="KW-0547">Nucleotide-binding</keyword>
<feature type="domain" description="Putative sensor" evidence="13">
    <location>
        <begin position="10"/>
        <end position="178"/>
    </location>
</feature>
<dbReference type="SUPFAM" id="SSF55874">
    <property type="entry name" value="ATPase domain of HSP90 chaperone/DNA topoisomerase II/histidine kinase"/>
    <property type="match status" value="1"/>
</dbReference>